<evidence type="ECO:0000313" key="2">
    <source>
        <dbReference type="Proteomes" id="UP001499863"/>
    </source>
</evidence>
<reference evidence="1 2" key="1">
    <citation type="journal article" date="2019" name="Int. J. Syst. Evol. Microbiol.">
        <title>The Global Catalogue of Microorganisms (GCM) 10K type strain sequencing project: providing services to taxonomists for standard genome sequencing and annotation.</title>
        <authorList>
            <consortium name="The Broad Institute Genomics Platform"/>
            <consortium name="The Broad Institute Genome Sequencing Center for Infectious Disease"/>
            <person name="Wu L."/>
            <person name="Ma J."/>
        </authorList>
    </citation>
    <scope>NUCLEOTIDE SEQUENCE [LARGE SCALE GENOMIC DNA]</scope>
    <source>
        <strain evidence="1 2">JCM 12393</strain>
    </source>
</reference>
<evidence type="ECO:0000313" key="1">
    <source>
        <dbReference type="EMBL" id="GAA1398919.1"/>
    </source>
</evidence>
<proteinExistence type="predicted"/>
<name>A0ABN1Y8A6_9ACTN</name>
<protein>
    <submittedName>
        <fullName evidence="1">Uncharacterized protein</fullName>
    </submittedName>
</protein>
<sequence length="204" mass="21786">MSVHDVARRLPAVPALRDLCRAMAAVEAVLAPGDPYRRHGFGALGTPGREVAGMDNGAGDSYTIVFSAAGAIALGFDHESPLSPYAGDGTVWPGVLDTVPEAFRPFVDDDGPDAPEVTVCLWRQAGDDRWHRGDVRFGPTDGADPDGANHLFSLLVDGRPEGFRDWAEEYYEQPVPGGGPHRRRVAPVRVPAAMWESLATSKAG</sequence>
<organism evidence="1 2">
    <name type="scientific">Kitasatospora putterlickiae</name>
    <dbReference type="NCBI Taxonomy" id="221725"/>
    <lineage>
        <taxon>Bacteria</taxon>
        <taxon>Bacillati</taxon>
        <taxon>Actinomycetota</taxon>
        <taxon>Actinomycetes</taxon>
        <taxon>Kitasatosporales</taxon>
        <taxon>Streptomycetaceae</taxon>
        <taxon>Kitasatospora</taxon>
    </lineage>
</organism>
<dbReference type="RefSeq" id="WP_344337409.1">
    <property type="nucleotide sequence ID" value="NZ_BAAAKJ010000208.1"/>
</dbReference>
<dbReference type="EMBL" id="BAAAKJ010000208">
    <property type="protein sequence ID" value="GAA1398919.1"/>
    <property type="molecule type" value="Genomic_DNA"/>
</dbReference>
<comment type="caution">
    <text evidence="1">The sequence shown here is derived from an EMBL/GenBank/DDBJ whole genome shotgun (WGS) entry which is preliminary data.</text>
</comment>
<gene>
    <name evidence="1" type="ORF">GCM10009639_37980</name>
</gene>
<dbReference type="Proteomes" id="UP001499863">
    <property type="component" value="Unassembled WGS sequence"/>
</dbReference>
<accession>A0ABN1Y8A6</accession>
<keyword evidence="2" id="KW-1185">Reference proteome</keyword>